<organism evidence="13 14">
    <name type="scientific">Candidatus Harrisonbacteria bacterium RIFCSPLOWO2_02_FULL_45_10c</name>
    <dbReference type="NCBI Taxonomy" id="1798410"/>
    <lineage>
        <taxon>Bacteria</taxon>
        <taxon>Candidatus Harrisoniibacteriota</taxon>
    </lineage>
</organism>
<evidence type="ECO:0000256" key="9">
    <source>
        <dbReference type="ARBA" id="ARBA00023049"/>
    </source>
</evidence>
<protein>
    <recommendedName>
        <fullName evidence="12">PDZ domain-containing protein</fullName>
    </recommendedName>
</protein>
<evidence type="ECO:0000259" key="12">
    <source>
        <dbReference type="PROSITE" id="PS50106"/>
    </source>
</evidence>
<comment type="cofactor">
    <cofactor evidence="1">
        <name>Zn(2+)</name>
        <dbReference type="ChEBI" id="CHEBI:29105"/>
    </cofactor>
</comment>
<dbReference type="SUPFAM" id="SSF50156">
    <property type="entry name" value="PDZ domain-like"/>
    <property type="match status" value="1"/>
</dbReference>
<comment type="caution">
    <text evidence="13">The sequence shown here is derived from an EMBL/GenBank/DDBJ whole genome shotgun (WGS) entry which is preliminary data.</text>
</comment>
<evidence type="ECO:0000256" key="3">
    <source>
        <dbReference type="ARBA" id="ARBA00007931"/>
    </source>
</evidence>
<dbReference type="STRING" id="1798410.A3H63_01955"/>
<feature type="transmembrane region" description="Helical" evidence="11">
    <location>
        <begin position="327"/>
        <end position="349"/>
    </location>
</feature>
<comment type="subcellular location">
    <subcellularLocation>
        <location evidence="2">Membrane</location>
        <topology evidence="2">Multi-pass membrane protein</topology>
    </subcellularLocation>
</comment>
<dbReference type="SMART" id="SM00228">
    <property type="entry name" value="PDZ"/>
    <property type="match status" value="1"/>
</dbReference>
<evidence type="ECO:0000256" key="2">
    <source>
        <dbReference type="ARBA" id="ARBA00004141"/>
    </source>
</evidence>
<dbReference type="PANTHER" id="PTHR42837">
    <property type="entry name" value="REGULATOR OF SIGMA-E PROTEASE RSEP"/>
    <property type="match status" value="1"/>
</dbReference>
<dbReference type="InterPro" id="IPR008915">
    <property type="entry name" value="Peptidase_M50"/>
</dbReference>
<evidence type="ECO:0000256" key="6">
    <source>
        <dbReference type="ARBA" id="ARBA00022801"/>
    </source>
</evidence>
<feature type="transmembrane region" description="Helical" evidence="11">
    <location>
        <begin position="6"/>
        <end position="25"/>
    </location>
</feature>
<sequence length="359" mass="40156">MLEFAAIAFVLGILIGFHEFAHLLMCKLFGVSVARFSFGFGPKLFSFRIGETEYRIALIWLGGFVEPYSVEAKNDPGKGADPELGTPKYKPEQCIESASAWKRCLVYLAGPFSNLFLSMALAIGLFFFVGIPKPTLVVKEVIPNSPAAQVGIQPGDRIVSLNGAKFSSPELFISNLQAIHGAPVWIGIVRNAVFKEFMVTPEVREISPGVRSNLIGVAFLTEEVRQGFFQSIRYGFKFTIAVLDIFYDWFLKLFSGQMRSEETVGGPIMIGEVIVKAARRGWVELLDIMIMISMNLFFFNILPIPLLDGGQIYPALYEVVTRRKPSIGFLRIWQLSGILFLAFLLLLGLRNDLLRLFFK</sequence>
<evidence type="ECO:0000256" key="10">
    <source>
        <dbReference type="ARBA" id="ARBA00023136"/>
    </source>
</evidence>
<evidence type="ECO:0000313" key="13">
    <source>
        <dbReference type="EMBL" id="OGY67891.1"/>
    </source>
</evidence>
<evidence type="ECO:0000313" key="14">
    <source>
        <dbReference type="Proteomes" id="UP000176284"/>
    </source>
</evidence>
<dbReference type="InterPro" id="IPR004387">
    <property type="entry name" value="Pept_M50_Zn"/>
</dbReference>
<comment type="similarity">
    <text evidence="3">Belongs to the peptidase M50B family.</text>
</comment>
<reference evidence="13 14" key="1">
    <citation type="journal article" date="2016" name="Nat. Commun.">
        <title>Thousands of microbial genomes shed light on interconnected biogeochemical processes in an aquifer system.</title>
        <authorList>
            <person name="Anantharaman K."/>
            <person name="Brown C.T."/>
            <person name="Hug L.A."/>
            <person name="Sharon I."/>
            <person name="Castelle C.J."/>
            <person name="Probst A.J."/>
            <person name="Thomas B.C."/>
            <person name="Singh A."/>
            <person name="Wilkins M.J."/>
            <person name="Karaoz U."/>
            <person name="Brodie E.L."/>
            <person name="Williams K.H."/>
            <person name="Hubbard S.S."/>
            <person name="Banfield J.F."/>
        </authorList>
    </citation>
    <scope>NUCLEOTIDE SEQUENCE [LARGE SCALE GENOMIC DNA]</scope>
</reference>
<keyword evidence="7" id="KW-0862">Zinc</keyword>
<dbReference type="EMBL" id="MHJM01000014">
    <property type="protein sequence ID" value="OGY67891.1"/>
    <property type="molecule type" value="Genomic_DNA"/>
</dbReference>
<evidence type="ECO:0000256" key="5">
    <source>
        <dbReference type="ARBA" id="ARBA00022692"/>
    </source>
</evidence>
<keyword evidence="5 11" id="KW-0812">Transmembrane</keyword>
<proteinExistence type="inferred from homology"/>
<dbReference type="InterPro" id="IPR036034">
    <property type="entry name" value="PDZ_sf"/>
</dbReference>
<dbReference type="GO" id="GO:0016020">
    <property type="term" value="C:membrane"/>
    <property type="evidence" value="ECO:0007669"/>
    <property type="project" value="UniProtKB-SubCell"/>
</dbReference>
<name>A0A1G1ZTT7_9BACT</name>
<keyword evidence="6" id="KW-0378">Hydrolase</keyword>
<accession>A0A1G1ZTT7</accession>
<keyword evidence="9" id="KW-0482">Metalloprotease</keyword>
<dbReference type="Pfam" id="PF02163">
    <property type="entry name" value="Peptidase_M50"/>
    <property type="match status" value="1"/>
</dbReference>
<dbReference type="AlphaFoldDB" id="A0A1G1ZTT7"/>
<evidence type="ECO:0000256" key="8">
    <source>
        <dbReference type="ARBA" id="ARBA00022989"/>
    </source>
</evidence>
<dbReference type="GO" id="GO:0004222">
    <property type="term" value="F:metalloendopeptidase activity"/>
    <property type="evidence" value="ECO:0007669"/>
    <property type="project" value="InterPro"/>
</dbReference>
<dbReference type="InterPro" id="IPR041489">
    <property type="entry name" value="PDZ_6"/>
</dbReference>
<gene>
    <name evidence="13" type="ORF">A3H63_01955</name>
</gene>
<evidence type="ECO:0000256" key="4">
    <source>
        <dbReference type="ARBA" id="ARBA00022670"/>
    </source>
</evidence>
<evidence type="ECO:0000256" key="1">
    <source>
        <dbReference type="ARBA" id="ARBA00001947"/>
    </source>
</evidence>
<dbReference type="InterPro" id="IPR001478">
    <property type="entry name" value="PDZ"/>
</dbReference>
<dbReference type="Gene3D" id="2.30.42.10">
    <property type="match status" value="1"/>
</dbReference>
<dbReference type="Pfam" id="PF17820">
    <property type="entry name" value="PDZ_6"/>
    <property type="match status" value="1"/>
</dbReference>
<evidence type="ECO:0000256" key="11">
    <source>
        <dbReference type="SAM" id="Phobius"/>
    </source>
</evidence>
<feature type="domain" description="PDZ" evidence="12">
    <location>
        <begin position="136"/>
        <end position="163"/>
    </location>
</feature>
<dbReference type="Proteomes" id="UP000176284">
    <property type="component" value="Unassembled WGS sequence"/>
</dbReference>
<dbReference type="GO" id="GO:0006508">
    <property type="term" value="P:proteolysis"/>
    <property type="evidence" value="ECO:0007669"/>
    <property type="project" value="UniProtKB-KW"/>
</dbReference>
<keyword evidence="4" id="KW-0645">Protease</keyword>
<feature type="transmembrane region" description="Helical" evidence="11">
    <location>
        <begin position="105"/>
        <end position="131"/>
    </location>
</feature>
<feature type="transmembrane region" description="Helical" evidence="11">
    <location>
        <begin position="285"/>
        <end position="307"/>
    </location>
</feature>
<dbReference type="CDD" id="cd06163">
    <property type="entry name" value="S2P-M50_PDZ_RseP-like"/>
    <property type="match status" value="1"/>
</dbReference>
<dbReference type="PANTHER" id="PTHR42837:SF2">
    <property type="entry name" value="MEMBRANE METALLOPROTEASE ARASP2, CHLOROPLASTIC-RELATED"/>
    <property type="match status" value="1"/>
</dbReference>
<keyword evidence="8 11" id="KW-1133">Transmembrane helix</keyword>
<evidence type="ECO:0000256" key="7">
    <source>
        <dbReference type="ARBA" id="ARBA00022833"/>
    </source>
</evidence>
<keyword evidence="10 11" id="KW-0472">Membrane</keyword>
<dbReference type="PROSITE" id="PS50106">
    <property type="entry name" value="PDZ"/>
    <property type="match status" value="1"/>
</dbReference>